<feature type="transmembrane region" description="Helical" evidence="9">
    <location>
        <begin position="473"/>
        <end position="491"/>
    </location>
</feature>
<comment type="similarity">
    <text evidence="2">Belongs to the peptidase A22B family.</text>
</comment>
<keyword evidence="6 9" id="KW-1133">Transmembrane helix</keyword>
<evidence type="ECO:0000256" key="9">
    <source>
        <dbReference type="SAM" id="Phobius"/>
    </source>
</evidence>
<feature type="transmembrane region" description="Helical" evidence="9">
    <location>
        <begin position="399"/>
        <end position="420"/>
    </location>
</feature>
<evidence type="ECO:0000313" key="11">
    <source>
        <dbReference type="Proteomes" id="UP001623330"/>
    </source>
</evidence>
<evidence type="ECO:0000256" key="7">
    <source>
        <dbReference type="ARBA" id="ARBA00023136"/>
    </source>
</evidence>
<keyword evidence="7 9" id="KW-0472">Membrane</keyword>
<protein>
    <submittedName>
        <fullName evidence="10">Intramembrane protease</fullName>
    </submittedName>
</protein>
<comment type="subcellular location">
    <subcellularLocation>
        <location evidence="1">Endoplasmic reticulum membrane</location>
        <topology evidence="1">Multi-pass membrane protein</topology>
    </subcellularLocation>
</comment>
<evidence type="ECO:0000256" key="3">
    <source>
        <dbReference type="ARBA" id="ARBA00022692"/>
    </source>
</evidence>
<keyword evidence="4" id="KW-0378">Hydrolase</keyword>
<name>A0ABR4NVJ0_9SACH</name>
<evidence type="ECO:0000256" key="1">
    <source>
        <dbReference type="ARBA" id="ARBA00004477"/>
    </source>
</evidence>
<sequence length="566" mass="65441">MTSPFKDAFDKALSYLLNPRTSVNLTVNDELDEVFNKVNGVIASKQSDITRVFDRWTDKTTYSLTKLISQYPTIYVSVWMLSVAMVVIILGSFTSIKSIPHTALPPTKYDPLFDPADFDLDSESIIIRKNEKDAKKKKDGQRLANYNKVDVKHAVLLPLSCGTVLLMLYFFITRLKLKWLSIIEKILNYQSTFSHVFAGCFVISYLLQSVVRNFCYIFSINPLKIIPRYRITLSDDNKDINQVGFIANLGYRDHIKGQIQHKDRIAKIKETSWETHLYRRELRTPNDIKADKQMLNIYMSDSIVFGFVVSTLVSVLYYLFPRNWILTNIVSINLSIWTISQLNLKNLKSGFFIFLVLFFYDIYFVFYSDVMVTVATRLELPFKLSLPVSYNVSTRKFEFSFLGLGDMIIPGMFIAMCYKFDIWKWHLNNLDREFHLLNWRYIGTYFITSLFAYIVAMITCMVGLNAFNVAQPALLYIVPSLLLSVMLVAYIKGDLKELWSLQYDVIEIDDEQLETSEDDKRVHVTYSDLLDSEVSQDDADDISDDYELSSDDAEDTDEDSGEESSE</sequence>
<keyword evidence="10" id="KW-0645">Protease</keyword>
<evidence type="ECO:0000256" key="6">
    <source>
        <dbReference type="ARBA" id="ARBA00022989"/>
    </source>
</evidence>
<keyword evidence="5" id="KW-0256">Endoplasmic reticulum</keyword>
<evidence type="ECO:0000256" key="2">
    <source>
        <dbReference type="ARBA" id="ARBA00006859"/>
    </source>
</evidence>
<feature type="transmembrane region" description="Helical" evidence="9">
    <location>
        <begin position="74"/>
        <end position="93"/>
    </location>
</feature>
<organism evidence="10 11">
    <name type="scientific">Nakaseomyces bracarensis</name>
    <dbReference type="NCBI Taxonomy" id="273131"/>
    <lineage>
        <taxon>Eukaryota</taxon>
        <taxon>Fungi</taxon>
        <taxon>Dikarya</taxon>
        <taxon>Ascomycota</taxon>
        <taxon>Saccharomycotina</taxon>
        <taxon>Saccharomycetes</taxon>
        <taxon>Saccharomycetales</taxon>
        <taxon>Saccharomycetaceae</taxon>
        <taxon>Nakaseomyces</taxon>
    </lineage>
</organism>
<feature type="transmembrane region" description="Helical" evidence="9">
    <location>
        <begin position="298"/>
        <end position="319"/>
    </location>
</feature>
<accession>A0ABR4NVJ0</accession>
<dbReference type="Proteomes" id="UP001623330">
    <property type="component" value="Unassembled WGS sequence"/>
</dbReference>
<evidence type="ECO:0000256" key="4">
    <source>
        <dbReference type="ARBA" id="ARBA00022801"/>
    </source>
</evidence>
<feature type="transmembrane region" description="Helical" evidence="9">
    <location>
        <begin position="441"/>
        <end position="467"/>
    </location>
</feature>
<feature type="transmembrane region" description="Helical" evidence="9">
    <location>
        <begin position="192"/>
        <end position="211"/>
    </location>
</feature>
<dbReference type="InterPro" id="IPR006639">
    <property type="entry name" value="Preselin/SPP"/>
</dbReference>
<dbReference type="PANTHER" id="PTHR12174:SF23">
    <property type="entry name" value="MINOR HISTOCOMPATIBILITY ANTIGEN H13"/>
    <property type="match status" value="1"/>
</dbReference>
<comment type="caution">
    <text evidence="10">The sequence shown here is derived from an EMBL/GenBank/DDBJ whole genome shotgun (WGS) entry which is preliminary data.</text>
</comment>
<feature type="region of interest" description="Disordered" evidence="8">
    <location>
        <begin position="532"/>
        <end position="566"/>
    </location>
</feature>
<evidence type="ECO:0000256" key="5">
    <source>
        <dbReference type="ARBA" id="ARBA00022824"/>
    </source>
</evidence>
<dbReference type="EMBL" id="JBEVYD010000005">
    <property type="protein sequence ID" value="KAL3232703.1"/>
    <property type="molecule type" value="Genomic_DNA"/>
</dbReference>
<evidence type="ECO:0000313" key="10">
    <source>
        <dbReference type="EMBL" id="KAL3232703.1"/>
    </source>
</evidence>
<keyword evidence="11" id="KW-1185">Reference proteome</keyword>
<evidence type="ECO:0000256" key="8">
    <source>
        <dbReference type="SAM" id="MobiDB-lite"/>
    </source>
</evidence>
<dbReference type="SMART" id="SM00730">
    <property type="entry name" value="PSN"/>
    <property type="match status" value="1"/>
</dbReference>
<dbReference type="Pfam" id="PF04258">
    <property type="entry name" value="Peptidase_A22B"/>
    <property type="match status" value="1"/>
</dbReference>
<gene>
    <name evidence="10" type="ORF">RNJ44_04619</name>
</gene>
<proteinExistence type="inferred from homology"/>
<dbReference type="PANTHER" id="PTHR12174">
    <property type="entry name" value="SIGNAL PEPTIDE PEPTIDASE"/>
    <property type="match status" value="1"/>
</dbReference>
<dbReference type="GO" id="GO:0006508">
    <property type="term" value="P:proteolysis"/>
    <property type="evidence" value="ECO:0007669"/>
    <property type="project" value="UniProtKB-KW"/>
</dbReference>
<feature type="transmembrane region" description="Helical" evidence="9">
    <location>
        <begin position="154"/>
        <end position="172"/>
    </location>
</feature>
<keyword evidence="3 9" id="KW-0812">Transmembrane</keyword>
<feature type="transmembrane region" description="Helical" evidence="9">
    <location>
        <begin position="351"/>
        <end position="375"/>
    </location>
</feature>
<reference evidence="10 11" key="1">
    <citation type="submission" date="2024-05" db="EMBL/GenBank/DDBJ databases">
        <title>Long read based assembly of the Candida bracarensis genome reveals expanded adhesin content.</title>
        <authorList>
            <person name="Marcet-Houben M."/>
            <person name="Ksiezopolska E."/>
            <person name="Gabaldon T."/>
        </authorList>
    </citation>
    <scope>NUCLEOTIDE SEQUENCE [LARGE SCALE GENOMIC DNA]</scope>
    <source>
        <strain evidence="10 11">CBM6</strain>
    </source>
</reference>
<dbReference type="GO" id="GO:0008233">
    <property type="term" value="F:peptidase activity"/>
    <property type="evidence" value="ECO:0007669"/>
    <property type="project" value="UniProtKB-KW"/>
</dbReference>
<dbReference type="InterPro" id="IPR007369">
    <property type="entry name" value="Peptidase_A22B_SPP"/>
</dbReference>